<dbReference type="Gene3D" id="2.10.110.10">
    <property type="entry name" value="Cysteine Rich Protein"/>
    <property type="match status" value="1"/>
</dbReference>
<dbReference type="PROSITE" id="PS00478">
    <property type="entry name" value="LIM_DOMAIN_1"/>
    <property type="match status" value="1"/>
</dbReference>
<accession>A0A3Q3AV10</accession>
<keyword evidence="8" id="KW-1185">Reference proteome</keyword>
<keyword evidence="3 4" id="KW-0440">LIM domain</keyword>
<proteinExistence type="predicted"/>
<evidence type="ECO:0000259" key="6">
    <source>
        <dbReference type="PROSITE" id="PS50023"/>
    </source>
</evidence>
<dbReference type="PANTHER" id="PTHR24206">
    <property type="entry name" value="OS06G0237300 PROTEIN"/>
    <property type="match status" value="1"/>
</dbReference>
<name>A0A3Q3AV10_KRYMA</name>
<dbReference type="AlphaFoldDB" id="A0A3Q3AV10"/>
<dbReference type="InterPro" id="IPR001781">
    <property type="entry name" value="Znf_LIM"/>
</dbReference>
<keyword evidence="1 4" id="KW-0479">Metal-binding</keyword>
<feature type="compositionally biased region" description="Basic and acidic residues" evidence="5">
    <location>
        <begin position="81"/>
        <end position="99"/>
    </location>
</feature>
<evidence type="ECO:0000256" key="4">
    <source>
        <dbReference type="PROSITE-ProRule" id="PRU00125"/>
    </source>
</evidence>
<keyword evidence="2 4" id="KW-0862">Zinc</keyword>
<evidence type="ECO:0000256" key="2">
    <source>
        <dbReference type="ARBA" id="ARBA00022833"/>
    </source>
</evidence>
<dbReference type="Ensembl" id="ENSKMAT00000015560.1">
    <property type="protein sequence ID" value="ENSKMAP00000015339.1"/>
    <property type="gene ID" value="ENSKMAG00000011478.1"/>
</dbReference>
<feature type="compositionally biased region" description="Polar residues" evidence="5">
    <location>
        <begin position="100"/>
        <end position="117"/>
    </location>
</feature>
<dbReference type="GO" id="GO:0046872">
    <property type="term" value="F:metal ion binding"/>
    <property type="evidence" value="ECO:0007669"/>
    <property type="project" value="UniProtKB-KW"/>
</dbReference>
<dbReference type="Pfam" id="PF00412">
    <property type="entry name" value="LIM"/>
    <property type="match status" value="1"/>
</dbReference>
<organism evidence="7 8">
    <name type="scientific">Kryptolebias marmoratus</name>
    <name type="common">Mangrove killifish</name>
    <name type="synonym">Rivulus marmoratus</name>
    <dbReference type="NCBI Taxonomy" id="37003"/>
    <lineage>
        <taxon>Eukaryota</taxon>
        <taxon>Metazoa</taxon>
        <taxon>Chordata</taxon>
        <taxon>Craniata</taxon>
        <taxon>Vertebrata</taxon>
        <taxon>Euteleostomi</taxon>
        <taxon>Actinopterygii</taxon>
        <taxon>Neopterygii</taxon>
        <taxon>Teleostei</taxon>
        <taxon>Neoteleostei</taxon>
        <taxon>Acanthomorphata</taxon>
        <taxon>Ovalentaria</taxon>
        <taxon>Atherinomorphae</taxon>
        <taxon>Cyprinodontiformes</taxon>
        <taxon>Rivulidae</taxon>
        <taxon>Kryptolebias</taxon>
    </lineage>
</organism>
<dbReference type="SUPFAM" id="SSF57716">
    <property type="entry name" value="Glucocorticoid receptor-like (DNA-binding domain)"/>
    <property type="match status" value="2"/>
</dbReference>
<sequence length="380" mass="43219">MEWDWDMRRTQSLKSIPSSSDKLTWTDGGLRDKATSVSQLVARYQTAVKNSTLRRSAPVETGQGKTKNVLNEMTSSPLQTRESHLESLMRRNKEREQTRGKTNLSRSKSMGSLQTGSGSIEALRAVFESKSPAQKKVRRSFKTTNVTLSPTADVPMMNGEAEDVQRAAEEKKIPTGNKARKEANEDYVAQKVENQTQMEKRKTIAGIDFEKIAASEAYEKRRTISDFRDSSFIQTKEILSVSVKAMSALYMSKVATQDSTNSISKEQDQTCEFQKREKLSKFQPACRETCSACLKPVYQMEKIAADKYIFHKSCFCCKKCKKKLSMYSYAPLNGEFYCIFHYQQLFKRKGNYDEGFGHTQHKNKWLLRSTSNTGTDDSEA</sequence>
<dbReference type="PROSITE" id="PS50023">
    <property type="entry name" value="LIM_DOMAIN_2"/>
    <property type="match status" value="1"/>
</dbReference>
<evidence type="ECO:0000313" key="7">
    <source>
        <dbReference type="Ensembl" id="ENSKMAP00000015339.1"/>
    </source>
</evidence>
<dbReference type="OMA" id="GMETCAD"/>
<protein>
    <submittedName>
        <fullName evidence="7">Xin actin-binding repeat-containing protein 1-like</fullName>
    </submittedName>
</protein>
<evidence type="ECO:0000256" key="1">
    <source>
        <dbReference type="ARBA" id="ARBA00022723"/>
    </source>
</evidence>
<reference evidence="7" key="2">
    <citation type="submission" date="2025-09" db="UniProtKB">
        <authorList>
            <consortium name="Ensembl"/>
        </authorList>
    </citation>
    <scope>IDENTIFICATION</scope>
</reference>
<evidence type="ECO:0000256" key="5">
    <source>
        <dbReference type="SAM" id="MobiDB-lite"/>
    </source>
</evidence>
<feature type="region of interest" description="Disordered" evidence="5">
    <location>
        <begin position="74"/>
        <end position="117"/>
    </location>
</feature>
<feature type="region of interest" description="Disordered" evidence="5">
    <location>
        <begin position="1"/>
        <end position="21"/>
    </location>
</feature>
<feature type="domain" description="LIM zinc-binding" evidence="6">
    <location>
        <begin position="288"/>
        <end position="348"/>
    </location>
</feature>
<dbReference type="GeneTree" id="ENSGT00940000158377"/>
<feature type="compositionally biased region" description="Polar residues" evidence="5">
    <location>
        <begin position="10"/>
        <end position="21"/>
    </location>
</feature>
<dbReference type="Proteomes" id="UP000264800">
    <property type="component" value="Unplaced"/>
</dbReference>
<evidence type="ECO:0000256" key="3">
    <source>
        <dbReference type="ARBA" id="ARBA00023038"/>
    </source>
</evidence>
<evidence type="ECO:0000313" key="8">
    <source>
        <dbReference type="Proteomes" id="UP000264800"/>
    </source>
</evidence>
<reference evidence="7" key="1">
    <citation type="submission" date="2025-08" db="UniProtKB">
        <authorList>
            <consortium name="Ensembl"/>
        </authorList>
    </citation>
    <scope>IDENTIFICATION</scope>
</reference>
<dbReference type="SMART" id="SM00132">
    <property type="entry name" value="LIM"/>
    <property type="match status" value="1"/>
</dbReference>